<protein>
    <recommendedName>
        <fullName evidence="8">Sulfatase N-terminal domain-containing protein</fullName>
    </recommendedName>
</protein>
<keyword evidence="6" id="KW-0325">Glycoprotein</keyword>
<evidence type="ECO:0000256" key="1">
    <source>
        <dbReference type="ARBA" id="ARBA00001913"/>
    </source>
</evidence>
<reference evidence="9" key="2">
    <citation type="submission" date="2020-11" db="EMBL/GenBank/DDBJ databases">
        <authorList>
            <person name="McCartney M.A."/>
            <person name="Auch B."/>
            <person name="Kono T."/>
            <person name="Mallez S."/>
            <person name="Becker A."/>
            <person name="Gohl D.M."/>
            <person name="Silverstein K.A.T."/>
            <person name="Koren S."/>
            <person name="Bechman K.B."/>
            <person name="Herman A."/>
            <person name="Abrahante J.E."/>
            <person name="Garbe J."/>
        </authorList>
    </citation>
    <scope>NUCLEOTIDE SEQUENCE</scope>
    <source>
        <strain evidence="9">Duluth1</strain>
        <tissue evidence="9">Whole animal</tissue>
    </source>
</reference>
<evidence type="ECO:0000256" key="2">
    <source>
        <dbReference type="ARBA" id="ARBA00008779"/>
    </source>
</evidence>
<dbReference type="PROSITE" id="PS00523">
    <property type="entry name" value="SULFATASE_1"/>
    <property type="match status" value="1"/>
</dbReference>
<evidence type="ECO:0000259" key="8">
    <source>
        <dbReference type="Pfam" id="PF00884"/>
    </source>
</evidence>
<dbReference type="InterPro" id="IPR000917">
    <property type="entry name" value="Sulfatase_N"/>
</dbReference>
<name>A0A9D4JWP3_DREPO</name>
<keyword evidence="10" id="KW-1185">Reference proteome</keyword>
<keyword evidence="7" id="KW-0812">Transmembrane</keyword>
<dbReference type="AlphaFoldDB" id="A0A9D4JWP3"/>
<keyword evidence="5" id="KW-0106">Calcium</keyword>
<dbReference type="PANTHER" id="PTHR10342:SF273">
    <property type="entry name" value="RE14504P"/>
    <property type="match status" value="1"/>
</dbReference>
<proteinExistence type="inferred from homology"/>
<evidence type="ECO:0000256" key="4">
    <source>
        <dbReference type="ARBA" id="ARBA00022801"/>
    </source>
</evidence>
<feature type="transmembrane region" description="Helical" evidence="7">
    <location>
        <begin position="27"/>
        <end position="44"/>
    </location>
</feature>
<evidence type="ECO:0000313" key="10">
    <source>
        <dbReference type="Proteomes" id="UP000828390"/>
    </source>
</evidence>
<evidence type="ECO:0000256" key="6">
    <source>
        <dbReference type="ARBA" id="ARBA00023180"/>
    </source>
</evidence>
<dbReference type="InterPro" id="IPR047115">
    <property type="entry name" value="ARSB"/>
</dbReference>
<dbReference type="InterPro" id="IPR017850">
    <property type="entry name" value="Alkaline_phosphatase_core_sf"/>
</dbReference>
<dbReference type="PROSITE" id="PS00149">
    <property type="entry name" value="SULFATASE_2"/>
    <property type="match status" value="1"/>
</dbReference>
<comment type="similarity">
    <text evidence="2">Belongs to the sulfatase family.</text>
</comment>
<sequence>MTGSFQRSKHQAPAITGSYQSLHQQQVLLMLLTCVMMLFGTAVVDGKPPNIVFIVADDLGWNDVGFHNPTMITPNIDKLANMGVKLNQSYVQPVCSPSRHAFMTGYYPWKAGLQHMVIWDDQNVCSPLNLTFLSEHLQTAGYATHAIGKWHLGFCSWNCTPQYRGFDSFYGYLNGRSDYYTHTEQGFLDFRDGYNVVWDQAGQYSTHLYAEKAESIISKHNVCQPLFLYLPYQSVHEPLQVPPEYEALYPNVKTPDRRTFSGMVTALDAAIGRVISALQKKGLYDDTMFFFTPDNGGWVTQGGNNWPLRGSKITIWEGGTRVASFISGPRLKKTGYTYNGLFHAVDWHSTILSAAGLKSDPHLDSIDQWEAMQHGQEGPRTEFIYNLDDVEPATQGHAGIRVGDYKLLAGNVGMYNGWYPPDEVYTEGNIQRLDVDMNTGNLSYYKLFNLKDDPYEYTNLADVMPDKVRELVERMEKYHAQMVPAKNPPSSPGANPKYFGNVWSPGWCKEPMT</sequence>
<dbReference type="InterPro" id="IPR024607">
    <property type="entry name" value="Sulfatase_CS"/>
</dbReference>
<dbReference type="EMBL" id="JAIWYP010000005">
    <property type="protein sequence ID" value="KAH3823158.1"/>
    <property type="molecule type" value="Genomic_DNA"/>
</dbReference>
<accession>A0A9D4JWP3</accession>
<organism evidence="9 10">
    <name type="scientific">Dreissena polymorpha</name>
    <name type="common">Zebra mussel</name>
    <name type="synonym">Mytilus polymorpha</name>
    <dbReference type="NCBI Taxonomy" id="45954"/>
    <lineage>
        <taxon>Eukaryota</taxon>
        <taxon>Metazoa</taxon>
        <taxon>Spiralia</taxon>
        <taxon>Lophotrochozoa</taxon>
        <taxon>Mollusca</taxon>
        <taxon>Bivalvia</taxon>
        <taxon>Autobranchia</taxon>
        <taxon>Heteroconchia</taxon>
        <taxon>Euheterodonta</taxon>
        <taxon>Imparidentia</taxon>
        <taxon>Neoheterodontei</taxon>
        <taxon>Myida</taxon>
        <taxon>Dreissenoidea</taxon>
        <taxon>Dreissenidae</taxon>
        <taxon>Dreissena</taxon>
    </lineage>
</organism>
<dbReference type="GO" id="GO:0046872">
    <property type="term" value="F:metal ion binding"/>
    <property type="evidence" value="ECO:0007669"/>
    <property type="project" value="UniProtKB-KW"/>
</dbReference>
<dbReference type="PANTHER" id="PTHR10342">
    <property type="entry name" value="ARYLSULFATASE"/>
    <property type="match status" value="1"/>
</dbReference>
<dbReference type="Pfam" id="PF00884">
    <property type="entry name" value="Sulfatase"/>
    <property type="match status" value="1"/>
</dbReference>
<dbReference type="OrthoDB" id="103349at2759"/>
<keyword evidence="4" id="KW-0378">Hydrolase</keyword>
<dbReference type="Gene3D" id="3.40.720.10">
    <property type="entry name" value="Alkaline Phosphatase, subunit A"/>
    <property type="match status" value="1"/>
</dbReference>
<evidence type="ECO:0000256" key="3">
    <source>
        <dbReference type="ARBA" id="ARBA00022723"/>
    </source>
</evidence>
<reference evidence="9" key="1">
    <citation type="journal article" date="2019" name="bioRxiv">
        <title>The Genome of the Zebra Mussel, Dreissena polymorpha: A Resource for Invasive Species Research.</title>
        <authorList>
            <person name="McCartney M.A."/>
            <person name="Auch B."/>
            <person name="Kono T."/>
            <person name="Mallez S."/>
            <person name="Zhang Y."/>
            <person name="Obille A."/>
            <person name="Becker A."/>
            <person name="Abrahante J.E."/>
            <person name="Garbe J."/>
            <person name="Badalamenti J.P."/>
            <person name="Herman A."/>
            <person name="Mangelson H."/>
            <person name="Liachko I."/>
            <person name="Sullivan S."/>
            <person name="Sone E.D."/>
            <person name="Koren S."/>
            <person name="Silverstein K.A.T."/>
            <person name="Beckman K.B."/>
            <person name="Gohl D.M."/>
        </authorList>
    </citation>
    <scope>NUCLEOTIDE SEQUENCE</scope>
    <source>
        <strain evidence="9">Duluth1</strain>
        <tissue evidence="9">Whole animal</tissue>
    </source>
</reference>
<evidence type="ECO:0000256" key="7">
    <source>
        <dbReference type="SAM" id="Phobius"/>
    </source>
</evidence>
<dbReference type="Gene3D" id="3.30.1120.10">
    <property type="match status" value="1"/>
</dbReference>
<keyword evidence="7" id="KW-1133">Transmembrane helix</keyword>
<dbReference type="GO" id="GO:0008484">
    <property type="term" value="F:sulfuric ester hydrolase activity"/>
    <property type="evidence" value="ECO:0007669"/>
    <property type="project" value="InterPro"/>
</dbReference>
<keyword evidence="3" id="KW-0479">Metal-binding</keyword>
<evidence type="ECO:0000313" key="9">
    <source>
        <dbReference type="EMBL" id="KAH3823158.1"/>
    </source>
</evidence>
<dbReference type="CDD" id="cd16029">
    <property type="entry name" value="4-S"/>
    <property type="match status" value="1"/>
</dbReference>
<dbReference type="Proteomes" id="UP000828390">
    <property type="component" value="Unassembled WGS sequence"/>
</dbReference>
<evidence type="ECO:0000256" key="5">
    <source>
        <dbReference type="ARBA" id="ARBA00022837"/>
    </source>
</evidence>
<dbReference type="SUPFAM" id="SSF53649">
    <property type="entry name" value="Alkaline phosphatase-like"/>
    <property type="match status" value="1"/>
</dbReference>
<keyword evidence="7" id="KW-0472">Membrane</keyword>
<comment type="caution">
    <text evidence="9">The sequence shown here is derived from an EMBL/GenBank/DDBJ whole genome shotgun (WGS) entry which is preliminary data.</text>
</comment>
<gene>
    <name evidence="9" type="ORF">DPMN_124957</name>
</gene>
<feature type="domain" description="Sulfatase N-terminal" evidence="8">
    <location>
        <begin position="49"/>
        <end position="356"/>
    </location>
</feature>
<comment type="cofactor">
    <cofactor evidence="1">
        <name>Ca(2+)</name>
        <dbReference type="ChEBI" id="CHEBI:29108"/>
    </cofactor>
</comment>